<comment type="caution">
    <text evidence="1">The sequence shown here is derived from an EMBL/GenBank/DDBJ whole genome shotgun (WGS) entry which is preliminary data.</text>
</comment>
<name>A0A3M7QYK4_BRAPC</name>
<proteinExistence type="predicted"/>
<protein>
    <submittedName>
        <fullName evidence="1">Uncharacterized protein</fullName>
    </submittedName>
</protein>
<reference evidence="1 2" key="1">
    <citation type="journal article" date="2018" name="Sci. Rep.">
        <title>Genomic signatures of local adaptation to the degree of environmental predictability in rotifers.</title>
        <authorList>
            <person name="Franch-Gras L."/>
            <person name="Hahn C."/>
            <person name="Garcia-Roger E.M."/>
            <person name="Carmona M.J."/>
            <person name="Serra M."/>
            <person name="Gomez A."/>
        </authorList>
    </citation>
    <scope>NUCLEOTIDE SEQUENCE [LARGE SCALE GENOMIC DNA]</scope>
    <source>
        <strain evidence="1">HYR1</strain>
    </source>
</reference>
<evidence type="ECO:0000313" key="1">
    <source>
        <dbReference type="EMBL" id="RNA16383.1"/>
    </source>
</evidence>
<dbReference type="Proteomes" id="UP000276133">
    <property type="component" value="Unassembled WGS sequence"/>
</dbReference>
<organism evidence="1 2">
    <name type="scientific">Brachionus plicatilis</name>
    <name type="common">Marine rotifer</name>
    <name type="synonym">Brachionus muelleri</name>
    <dbReference type="NCBI Taxonomy" id="10195"/>
    <lineage>
        <taxon>Eukaryota</taxon>
        <taxon>Metazoa</taxon>
        <taxon>Spiralia</taxon>
        <taxon>Gnathifera</taxon>
        <taxon>Rotifera</taxon>
        <taxon>Eurotatoria</taxon>
        <taxon>Monogononta</taxon>
        <taxon>Pseudotrocha</taxon>
        <taxon>Ploima</taxon>
        <taxon>Brachionidae</taxon>
        <taxon>Brachionus</taxon>
    </lineage>
</organism>
<gene>
    <name evidence="1" type="ORF">BpHYR1_032749</name>
</gene>
<sequence>MINHSLCWRPVVRLTVLNSLCSTNSPSERLFHQQVIKFGIEEIKFHQKKVQKIMFIYINESLFSITYYMEINQEFFIYIAPVRSGHFKTDGPKDRSFQDCHPTLITGAACLDFINDLEPNLLDSFFFEKN</sequence>
<keyword evidence="2" id="KW-1185">Reference proteome</keyword>
<dbReference type="AlphaFoldDB" id="A0A3M7QYK4"/>
<accession>A0A3M7QYK4</accession>
<dbReference type="EMBL" id="REGN01004716">
    <property type="protein sequence ID" value="RNA16383.1"/>
    <property type="molecule type" value="Genomic_DNA"/>
</dbReference>
<evidence type="ECO:0000313" key="2">
    <source>
        <dbReference type="Proteomes" id="UP000276133"/>
    </source>
</evidence>